<protein>
    <submittedName>
        <fullName evidence="6">GAF and ANTAR domain-containing protein</fullName>
    </submittedName>
</protein>
<evidence type="ECO:0000259" key="5">
    <source>
        <dbReference type="PROSITE" id="PS50921"/>
    </source>
</evidence>
<evidence type="ECO:0000313" key="7">
    <source>
        <dbReference type="Proteomes" id="UP001499933"/>
    </source>
</evidence>
<dbReference type="Gene3D" id="3.30.450.40">
    <property type="match status" value="1"/>
</dbReference>
<dbReference type="InterPro" id="IPR029016">
    <property type="entry name" value="GAF-like_dom_sf"/>
</dbReference>
<dbReference type="InterPro" id="IPR036388">
    <property type="entry name" value="WH-like_DNA-bd_sf"/>
</dbReference>
<dbReference type="InterPro" id="IPR005561">
    <property type="entry name" value="ANTAR"/>
</dbReference>
<dbReference type="Pfam" id="PF13185">
    <property type="entry name" value="GAF_2"/>
    <property type="match status" value="1"/>
</dbReference>
<evidence type="ECO:0000313" key="6">
    <source>
        <dbReference type="EMBL" id="GAA1952420.1"/>
    </source>
</evidence>
<keyword evidence="7" id="KW-1185">Reference proteome</keyword>
<keyword evidence="2" id="KW-0418">Kinase</keyword>
<evidence type="ECO:0000256" key="2">
    <source>
        <dbReference type="ARBA" id="ARBA00022777"/>
    </source>
</evidence>
<dbReference type="SMART" id="SM00065">
    <property type="entry name" value="GAF"/>
    <property type="match status" value="1"/>
</dbReference>
<evidence type="ECO:0000256" key="4">
    <source>
        <dbReference type="ARBA" id="ARBA00023163"/>
    </source>
</evidence>
<sequence length="247" mass="26997">MVRRKVYNDGMTALTREQQLVGTFVTLADSLVDEFDVVDVLQHLVDECIALFDAAAAGILLRSPEGHLEVIVSTNERSEFVGLMQVRVGEGPCVEAVTLGQVVSVADLDQIADRWPAFAAEARRSGFSSIHAIPMRLRDSTLGSLNLFRDQTGELNTPDAIAAQSLADIATISILQQRLVEESEIARTQLQRALDSRVIIEQAKGYLAQRESIDMDAAFTRLRAHARSTQSRLGVVAAEVIAGRLKL</sequence>
<dbReference type="InterPro" id="IPR003018">
    <property type="entry name" value="GAF"/>
</dbReference>
<dbReference type="InterPro" id="IPR012074">
    <property type="entry name" value="GAF_ANTAR"/>
</dbReference>
<dbReference type="SUPFAM" id="SSF52172">
    <property type="entry name" value="CheY-like"/>
    <property type="match status" value="1"/>
</dbReference>
<dbReference type="SMART" id="SM01012">
    <property type="entry name" value="ANTAR"/>
    <property type="match status" value="1"/>
</dbReference>
<name>A0ABN2QHC6_9MICO</name>
<keyword evidence="1" id="KW-0808">Transferase</keyword>
<gene>
    <name evidence="6" type="ORF">GCM10009776_12860</name>
</gene>
<dbReference type="Proteomes" id="UP001499933">
    <property type="component" value="Unassembled WGS sequence"/>
</dbReference>
<dbReference type="PROSITE" id="PS50921">
    <property type="entry name" value="ANTAR"/>
    <property type="match status" value="1"/>
</dbReference>
<accession>A0ABN2QHC6</accession>
<dbReference type="InterPro" id="IPR011006">
    <property type="entry name" value="CheY-like_superfamily"/>
</dbReference>
<dbReference type="EMBL" id="BAAAOG010000002">
    <property type="protein sequence ID" value="GAA1952420.1"/>
    <property type="molecule type" value="Genomic_DNA"/>
</dbReference>
<evidence type="ECO:0000256" key="1">
    <source>
        <dbReference type="ARBA" id="ARBA00022679"/>
    </source>
</evidence>
<comment type="caution">
    <text evidence="6">The sequence shown here is derived from an EMBL/GenBank/DDBJ whole genome shotgun (WGS) entry which is preliminary data.</text>
</comment>
<keyword evidence="3" id="KW-0805">Transcription regulation</keyword>
<keyword evidence="4" id="KW-0804">Transcription</keyword>
<feature type="domain" description="ANTAR" evidence="5">
    <location>
        <begin position="180"/>
        <end position="241"/>
    </location>
</feature>
<dbReference type="Pfam" id="PF03861">
    <property type="entry name" value="ANTAR"/>
    <property type="match status" value="1"/>
</dbReference>
<organism evidence="6 7">
    <name type="scientific">Microbacterium deminutum</name>
    <dbReference type="NCBI Taxonomy" id="344164"/>
    <lineage>
        <taxon>Bacteria</taxon>
        <taxon>Bacillati</taxon>
        <taxon>Actinomycetota</taxon>
        <taxon>Actinomycetes</taxon>
        <taxon>Micrococcales</taxon>
        <taxon>Microbacteriaceae</taxon>
        <taxon>Microbacterium</taxon>
    </lineage>
</organism>
<evidence type="ECO:0000256" key="3">
    <source>
        <dbReference type="ARBA" id="ARBA00023015"/>
    </source>
</evidence>
<dbReference type="PIRSF" id="PIRSF036625">
    <property type="entry name" value="GAF_ANTAR"/>
    <property type="match status" value="1"/>
</dbReference>
<dbReference type="SUPFAM" id="SSF55781">
    <property type="entry name" value="GAF domain-like"/>
    <property type="match status" value="1"/>
</dbReference>
<dbReference type="Gene3D" id="1.10.10.10">
    <property type="entry name" value="Winged helix-like DNA-binding domain superfamily/Winged helix DNA-binding domain"/>
    <property type="match status" value="1"/>
</dbReference>
<proteinExistence type="predicted"/>
<reference evidence="6 7" key="1">
    <citation type="journal article" date="2019" name="Int. J. Syst. Evol. Microbiol.">
        <title>The Global Catalogue of Microorganisms (GCM) 10K type strain sequencing project: providing services to taxonomists for standard genome sequencing and annotation.</title>
        <authorList>
            <consortium name="The Broad Institute Genomics Platform"/>
            <consortium name="The Broad Institute Genome Sequencing Center for Infectious Disease"/>
            <person name="Wu L."/>
            <person name="Ma J."/>
        </authorList>
    </citation>
    <scope>NUCLEOTIDE SEQUENCE [LARGE SCALE GENOMIC DNA]</scope>
    <source>
        <strain evidence="6 7">JCM 14901</strain>
    </source>
</reference>